<organism evidence="1 2">
    <name type="scientific">Pseudomonas mandelii</name>
    <dbReference type="NCBI Taxonomy" id="75612"/>
    <lineage>
        <taxon>Bacteria</taxon>
        <taxon>Pseudomonadati</taxon>
        <taxon>Pseudomonadota</taxon>
        <taxon>Gammaproteobacteria</taxon>
        <taxon>Pseudomonadales</taxon>
        <taxon>Pseudomonadaceae</taxon>
        <taxon>Pseudomonas</taxon>
    </lineage>
</organism>
<reference evidence="1 2" key="1">
    <citation type="journal article" date="2019" name="Environ. Microbiol.">
        <title>Species interactions and distinct microbial communities in high Arctic permafrost affected cryosols are associated with the CH4 and CO2 gas fluxes.</title>
        <authorList>
            <person name="Altshuler I."/>
            <person name="Hamel J."/>
            <person name="Turney S."/>
            <person name="Magnuson E."/>
            <person name="Levesque R."/>
            <person name="Greer C."/>
            <person name="Whyte L.G."/>
        </authorList>
    </citation>
    <scope>NUCLEOTIDE SEQUENCE [LARGE SCALE GENOMIC DNA]</scope>
    <source>
        <strain evidence="1 2">OWC5</strain>
    </source>
</reference>
<sequence>MKPGKRKAKLLLIAGYHAEALRLAGNVSATQRRFCEVAAACGKELEPSGWLAGYRAPATLDSTKKGE</sequence>
<dbReference type="Proteomes" id="UP000320914">
    <property type="component" value="Unassembled WGS sequence"/>
</dbReference>
<comment type="caution">
    <text evidence="1">The sequence shown here is derived from an EMBL/GenBank/DDBJ whole genome shotgun (WGS) entry which is preliminary data.</text>
</comment>
<evidence type="ECO:0000313" key="2">
    <source>
        <dbReference type="Proteomes" id="UP000320914"/>
    </source>
</evidence>
<gene>
    <name evidence="1" type="ORF">EAH74_02120</name>
</gene>
<evidence type="ECO:0000313" key="1">
    <source>
        <dbReference type="EMBL" id="TPG87381.1"/>
    </source>
</evidence>
<dbReference type="EMBL" id="RCZA01000001">
    <property type="protein sequence ID" value="TPG87381.1"/>
    <property type="molecule type" value="Genomic_DNA"/>
</dbReference>
<proteinExistence type="predicted"/>
<accession>A0A502IKK7</accession>
<dbReference type="AlphaFoldDB" id="A0A502IKK7"/>
<protein>
    <submittedName>
        <fullName evidence="1">Uncharacterized protein</fullName>
    </submittedName>
</protein>
<name>A0A502IKK7_9PSED</name>